<dbReference type="AlphaFoldDB" id="A0A4R0NWD9"/>
<dbReference type="Proteomes" id="UP000291485">
    <property type="component" value="Unassembled WGS sequence"/>
</dbReference>
<keyword evidence="2" id="KW-1185">Reference proteome</keyword>
<name>A0A4R0NWD9_9SPHI</name>
<proteinExistence type="predicted"/>
<dbReference type="Gene3D" id="3.40.50.12370">
    <property type="match status" value="1"/>
</dbReference>
<dbReference type="RefSeq" id="WP_131561226.1">
    <property type="nucleotide sequence ID" value="NZ_SJSN01000015.1"/>
</dbReference>
<comment type="caution">
    <text evidence="1">The sequence shown here is derived from an EMBL/GenBank/DDBJ whole genome shotgun (WGS) entry which is preliminary data.</text>
</comment>
<protein>
    <recommendedName>
        <fullName evidence="3">Universal stress protein family protein</fullName>
    </recommendedName>
</protein>
<evidence type="ECO:0008006" key="3">
    <source>
        <dbReference type="Google" id="ProtNLM"/>
    </source>
</evidence>
<accession>A0A4R0NWD9</accession>
<evidence type="ECO:0000313" key="2">
    <source>
        <dbReference type="Proteomes" id="UP000291485"/>
    </source>
</evidence>
<sequence>MKSIIIINDQSPESEHAAAFALILAQRIGVNIIVANLPVLKLTTDEYGWTDTLPEIINAVSIDTKMVKNLLERKMLHPGFKPVIQELSFSCENGDLYKLASENEILLVIKGLDEFLPEALLNVNLAINNLLHKIHVPLMIIPSSWSDNELKRMVYLTDLRFCGLGMVKFLANLATCWDANLVIAHSSASGLPQMEINQAEEVFNQEVSHNVGYKKLFLNMLDQNECIDTLEVVVSEMKADLLILVDQHFHFNFLTQQYFKDKCSLYKPVPILILPS</sequence>
<dbReference type="EMBL" id="SJSN01000015">
    <property type="protein sequence ID" value="TCD04413.1"/>
    <property type="molecule type" value="Genomic_DNA"/>
</dbReference>
<evidence type="ECO:0000313" key="1">
    <source>
        <dbReference type="EMBL" id="TCD04413.1"/>
    </source>
</evidence>
<gene>
    <name evidence="1" type="ORF">EZ449_17400</name>
</gene>
<reference evidence="1 2" key="1">
    <citation type="submission" date="2019-02" db="EMBL/GenBank/DDBJ databases">
        <title>Pedobacter sp. RP-3-11 sp. nov., isolated from Arctic soil.</title>
        <authorList>
            <person name="Dahal R.H."/>
        </authorList>
    </citation>
    <scope>NUCLEOTIDE SEQUENCE [LARGE SCALE GENOMIC DNA]</scope>
    <source>
        <strain evidence="1 2">RP-3-11</strain>
    </source>
</reference>
<organism evidence="1 2">
    <name type="scientific">Pedobacter frigidisoli</name>
    <dbReference type="NCBI Taxonomy" id="2530455"/>
    <lineage>
        <taxon>Bacteria</taxon>
        <taxon>Pseudomonadati</taxon>
        <taxon>Bacteroidota</taxon>
        <taxon>Sphingobacteriia</taxon>
        <taxon>Sphingobacteriales</taxon>
        <taxon>Sphingobacteriaceae</taxon>
        <taxon>Pedobacter</taxon>
    </lineage>
</organism>
<dbReference type="OrthoDB" id="790059at2"/>